<dbReference type="SUPFAM" id="SSF143456">
    <property type="entry name" value="VC0467-like"/>
    <property type="match status" value="1"/>
</dbReference>
<feature type="compositionally biased region" description="Basic and acidic residues" evidence="1">
    <location>
        <begin position="1249"/>
        <end position="1258"/>
    </location>
</feature>
<protein>
    <submittedName>
        <fullName evidence="2">Uncharacterized protein</fullName>
    </submittedName>
</protein>
<evidence type="ECO:0000256" key="1">
    <source>
        <dbReference type="SAM" id="MobiDB-lite"/>
    </source>
</evidence>
<dbReference type="EMBL" id="LN714474">
    <property type="protein sequence ID" value="CEL64108.1"/>
    <property type="molecule type" value="Genomic_DNA"/>
</dbReference>
<feature type="compositionally biased region" description="Low complexity" evidence="1">
    <location>
        <begin position="73"/>
        <end position="87"/>
    </location>
</feature>
<name>A0A0F7U2Q8_NEOCL</name>
<feature type="region of interest" description="Disordered" evidence="1">
    <location>
        <begin position="59"/>
        <end position="88"/>
    </location>
</feature>
<feature type="region of interest" description="Disordered" evidence="1">
    <location>
        <begin position="914"/>
        <end position="945"/>
    </location>
</feature>
<feature type="region of interest" description="Disordered" evidence="1">
    <location>
        <begin position="1057"/>
        <end position="1082"/>
    </location>
</feature>
<dbReference type="InterPro" id="IPR003774">
    <property type="entry name" value="AlgH-like"/>
</dbReference>
<feature type="compositionally biased region" description="Basic and acidic residues" evidence="1">
    <location>
        <begin position="676"/>
        <end position="700"/>
    </location>
</feature>
<feature type="compositionally biased region" description="Basic and acidic residues" evidence="1">
    <location>
        <begin position="1212"/>
        <end position="1223"/>
    </location>
</feature>
<feature type="region of interest" description="Disordered" evidence="1">
    <location>
        <begin position="390"/>
        <end position="412"/>
    </location>
</feature>
<feature type="compositionally biased region" description="Basic and acidic residues" evidence="1">
    <location>
        <begin position="746"/>
        <end position="767"/>
    </location>
</feature>
<reference evidence="2" key="1">
    <citation type="journal article" date="2015" name="PLoS ONE">
        <title>Comprehensive Evaluation of Toxoplasma gondii VEG and Neospora caninum LIV Genomes with Tachyzoite Stage Transcriptome and Proteome Defines Novel Transcript Features.</title>
        <authorList>
            <person name="Ramaprasad A."/>
            <person name="Mourier T."/>
            <person name="Naeem R."/>
            <person name="Malas T.B."/>
            <person name="Moussa E."/>
            <person name="Panigrahi A."/>
            <person name="Vermont S.J."/>
            <person name="Otto T.D."/>
            <person name="Wastling J."/>
            <person name="Pain A."/>
        </authorList>
    </citation>
    <scope>NUCLEOTIDE SEQUENCE</scope>
    <source>
        <strain evidence="2">Liverpool</strain>
    </source>
</reference>
<feature type="compositionally biased region" description="Polar residues" evidence="1">
    <location>
        <begin position="399"/>
        <end position="412"/>
    </location>
</feature>
<feature type="compositionally biased region" description="Pro residues" evidence="1">
    <location>
        <begin position="341"/>
        <end position="355"/>
    </location>
</feature>
<gene>
    <name evidence="2" type="ORF">BN1204_000270</name>
</gene>
<proteinExistence type="predicted"/>
<feature type="region of interest" description="Disordered" evidence="1">
    <location>
        <begin position="659"/>
        <end position="772"/>
    </location>
</feature>
<feature type="region of interest" description="Disordered" evidence="1">
    <location>
        <begin position="332"/>
        <end position="373"/>
    </location>
</feature>
<feature type="region of interest" description="Disordered" evidence="1">
    <location>
        <begin position="1155"/>
        <end position="1258"/>
    </location>
</feature>
<feature type="compositionally biased region" description="Basic and acidic residues" evidence="1">
    <location>
        <begin position="1168"/>
        <end position="1186"/>
    </location>
</feature>
<organism evidence="2">
    <name type="scientific">Neospora caninum (strain Liverpool)</name>
    <dbReference type="NCBI Taxonomy" id="572307"/>
    <lineage>
        <taxon>Eukaryota</taxon>
        <taxon>Sar</taxon>
        <taxon>Alveolata</taxon>
        <taxon>Apicomplexa</taxon>
        <taxon>Conoidasida</taxon>
        <taxon>Coccidia</taxon>
        <taxon>Eucoccidiorida</taxon>
        <taxon>Eimeriorina</taxon>
        <taxon>Sarcocystidae</taxon>
        <taxon>Neospora</taxon>
    </lineage>
</organism>
<feature type="compositionally biased region" description="Basic and acidic residues" evidence="1">
    <location>
        <begin position="1230"/>
        <end position="1241"/>
    </location>
</feature>
<dbReference type="Pfam" id="PF02622">
    <property type="entry name" value="DUF179"/>
    <property type="match status" value="1"/>
</dbReference>
<feature type="compositionally biased region" description="Basic and acidic residues" evidence="1">
    <location>
        <begin position="727"/>
        <end position="737"/>
    </location>
</feature>
<feature type="compositionally biased region" description="Basic and acidic residues" evidence="1">
    <location>
        <begin position="1326"/>
        <end position="1346"/>
    </location>
</feature>
<feature type="region of interest" description="Disordered" evidence="1">
    <location>
        <begin position="132"/>
        <end position="157"/>
    </location>
</feature>
<dbReference type="Gene3D" id="3.40.1740.10">
    <property type="entry name" value="VC0467-like"/>
    <property type="match status" value="1"/>
</dbReference>
<dbReference type="PANTHER" id="PTHR31984">
    <property type="entry name" value="TRANSPORTER, PUTATIVE (DUF179)-RELATED"/>
    <property type="match status" value="1"/>
</dbReference>
<feature type="region of interest" description="Disordered" evidence="1">
    <location>
        <begin position="1297"/>
        <end position="1352"/>
    </location>
</feature>
<sequence length="1518" mass="160915">MATFRGSGFTAARASSEVLSASLLSRRKAYHSFPVPCPSIEHFLGTSRQAATCLSPYTPRSAAAATGPTAETSRQSSCVSSSRSFSRSPHHPCIVSARGMCRRHPATSCDPRFPRCRRSPALPYTGSWHGEVRGEKQRQPVHAWRRNKTATSPPQPAPVAALLRDRAPPPMRAGHRGISPRINPWRRFSLSPCPLSRGPRCSVSPRLPHAPCPRLPHAPCLRSSACSRFPPPLSSGPLSRASSMALSPVRLPFARSSCLAFSSAPAPAASTAPAGGSASLVMPSVRRLLRLSRFLDRHPALLVLSAHLELDEERYPAAQHFFAALEPLRSPSAGGVSASGLPPPRPPHSPLPPELAPRRRPRSQETDSSPSVESPVLRFFRREAASRKALVSSPRHETQTVSSMSLSASTPVPGPSVTQLVCSYLRRSGGNENRREKRGCERLHPEDLEGSLVFIWEVSRLCSRLQFSAYECTRKLHAPLCLLLPPDARWSQLASLQSSSTPPEQRSCSSSPCDARLPVTAAESSEEATAARFQIRSPCLPAASPTASPADGLTAEDVRAAHALEESLVRLLSLARDSRAGTAVATAAASPRAGATARACLREADADDPRPTAAQLDEAVDALLLPPHRWTVDDRARFAATLHPLRLTKRVARPRRKACEGVRERGQSKPLAQEFARVEEPATAGKREPANDWTEAKSDCETGATESGLSTGAEMCADDGNGAAARETPESREETERYPSALEAKTPAEVRRPQAEKDSESAHRRPSAEPTAATALRRGLLLLSNPLTCDMWERAVVLITHVSRRGCVDGVILNKRRAWRPLAWSSAASEASALRGNDESSACTHSRARAFDASRLPEVSSVGAGKDAPSRRARCALLPDGAVLPTSYSSFVAHWPRQLRLLQYARNNLETALTLSSPSSLPSPTSSSLSSSPTSSSPSSLCSPSSLSSSGRASGLLGEALLSRASVALEFHVNEACKAKEETAETLSRVMEEMATDLLDAVDFPPSSSASFLAAAHASELRSEAPYLVRLLNWYRLREEREKGVLSESSRAFSLASGVPSHPDAAEHSTRAAGGSPLSSLGTRAPAASAPFLAVTPVSVGDAGKGGDADEESAVRGDGGSVIVSFLASLPYGAISPAQAAAAAQKVRRDAALARFLPPQTGPHKAPAKPEKKTPKYKPTHAEAGHPGEAGGPTACAPAAREGGSGGEGEDGGAKEGQEKSAEEVSETLEEGRGQWRETGGRGELGGDGSREGGRETDACRLLERYSFGGPVPGLTVLHSTAERGLVEVFPNGVFLGTRRPRRGKSTPSAGASEEGDVASADQTDPGEKTCDLGVKKGEHGTSKDEQEADPETGVCRAFSPSACLSSLGCEADFSVAAGEVKEAFDGPTRPVEAAPAAEAEDSPLSRTFLGKAAWSPGQLEREIGEGAWILVGCTDSGVMQELVFGDELTARRRRSPGALEAPQRDENELWSRVLSALAASPSSGSHAGLYEAMSRFPLCLARDTGVVDGRESDDDTD</sequence>
<accession>A0A0F7U2Q8</accession>
<evidence type="ECO:0000313" key="2">
    <source>
        <dbReference type="EMBL" id="CEL64108.1"/>
    </source>
</evidence>
<dbReference type="PANTHER" id="PTHR31984:SF17">
    <property type="entry name" value="TRANSCRIPTIONAL REGULATOR"/>
    <property type="match status" value="1"/>
</dbReference>